<gene>
    <name evidence="1" type="ordered locus">Pogu_2269</name>
</gene>
<evidence type="ECO:0000313" key="2">
    <source>
        <dbReference type="Proteomes" id="UP000009062"/>
    </source>
</evidence>
<keyword evidence="2" id="KW-1185">Reference proteome</keyword>
<reference evidence="1 2" key="1">
    <citation type="journal article" date="2012" name="Stand. Genomic Sci.">
        <title>Complete genome sequence of Pyrobaculum oguniense.</title>
        <authorList>
            <person name="Bernick D.L."/>
            <person name="Karplus K."/>
            <person name="Lui L.M."/>
            <person name="Coker J.K."/>
            <person name="Murphy J.N."/>
            <person name="Chan P.P."/>
            <person name="Cozen A.E."/>
            <person name="Lowe T.M."/>
        </authorList>
    </citation>
    <scope>NUCLEOTIDE SEQUENCE [LARGE SCALE GENOMIC DNA]</scope>
    <source>
        <strain evidence="1 2">TE7</strain>
    </source>
</reference>
<dbReference type="KEGG" id="pog:Pogu_2269"/>
<dbReference type="AlphaFoldDB" id="H6QD28"/>
<dbReference type="Proteomes" id="UP000009062">
    <property type="component" value="Chromosome"/>
</dbReference>
<proteinExistence type="predicted"/>
<organism evidence="1 2">
    <name type="scientific">Pyrobaculum oguniense (strain DSM 13380 / JCM 10595 / TE7)</name>
    <dbReference type="NCBI Taxonomy" id="698757"/>
    <lineage>
        <taxon>Archaea</taxon>
        <taxon>Thermoproteota</taxon>
        <taxon>Thermoprotei</taxon>
        <taxon>Thermoproteales</taxon>
        <taxon>Thermoproteaceae</taxon>
        <taxon>Pyrobaculum</taxon>
    </lineage>
</organism>
<sequence>MMKNPATASVPFLKYSMYNTRALTAPVMWINDVFNVALPPSCVRLYAGSGLAMRLYLGVATV</sequence>
<name>H6QD28_PYROT</name>
<dbReference type="HOGENOM" id="CLU_2893405_0_0_2"/>
<dbReference type="EMBL" id="CP003316">
    <property type="protein sequence ID" value="AFA40296.1"/>
    <property type="molecule type" value="Genomic_DNA"/>
</dbReference>
<accession>H6QD28</accession>
<protein>
    <submittedName>
        <fullName evidence="1">Uncharacterized protein</fullName>
    </submittedName>
</protein>
<evidence type="ECO:0000313" key="1">
    <source>
        <dbReference type="EMBL" id="AFA40296.1"/>
    </source>
</evidence>
<dbReference type="STRING" id="698757.Pogu_2269"/>